<keyword evidence="3" id="KW-1185">Reference proteome</keyword>
<dbReference type="AlphaFoldDB" id="A0A8J8G8L3"/>
<reference evidence="2" key="1">
    <citation type="submission" date="2020-05" db="EMBL/GenBank/DDBJ databases">
        <title>Genomic Encyclopedia of Type Strains, Phase IV (KMG-V): Genome sequencing to study the core and pangenomes of soil and plant-associated prokaryotes.</title>
        <authorList>
            <person name="Whitman W."/>
        </authorList>
    </citation>
    <scope>NUCLEOTIDE SEQUENCE</scope>
    <source>
        <strain evidence="2">16F</strain>
    </source>
</reference>
<dbReference type="SMART" id="SM01235">
    <property type="entry name" value="Haem_bd"/>
    <property type="match status" value="1"/>
</dbReference>
<proteinExistence type="predicted"/>
<dbReference type="Pfam" id="PF14376">
    <property type="entry name" value="Haem_bd"/>
    <property type="match status" value="1"/>
</dbReference>
<sequence length="156" mass="18454">MKKIFYVFLLAFILIQFFQIDKTNEPVNKGVDFLTIKKTPEPIAKLINASCYDCHSNETKYPWYASLQPVGWFLESHFEDGRKHLNFSKFATYEPKKQAHKLEEAANEIETKEMPLDSYTIVHTETNLSDENRKMLVEYFKKIRMEILESNQVSQY</sequence>
<evidence type="ECO:0000313" key="3">
    <source>
        <dbReference type="Proteomes" id="UP000610746"/>
    </source>
</evidence>
<organism evidence="2 3">
    <name type="scientific">Frigoriflavimonas asaccharolytica</name>
    <dbReference type="NCBI Taxonomy" id="2735899"/>
    <lineage>
        <taxon>Bacteria</taxon>
        <taxon>Pseudomonadati</taxon>
        <taxon>Bacteroidota</taxon>
        <taxon>Flavobacteriia</taxon>
        <taxon>Flavobacteriales</taxon>
        <taxon>Weeksellaceae</taxon>
        <taxon>Frigoriflavimonas</taxon>
    </lineage>
</organism>
<comment type="caution">
    <text evidence="2">The sequence shown here is derived from an EMBL/GenBank/DDBJ whole genome shotgun (WGS) entry which is preliminary data.</text>
</comment>
<evidence type="ECO:0000259" key="1">
    <source>
        <dbReference type="SMART" id="SM01235"/>
    </source>
</evidence>
<dbReference type="EMBL" id="JABSNO010000005">
    <property type="protein sequence ID" value="NRS91947.1"/>
    <property type="molecule type" value="Genomic_DNA"/>
</dbReference>
<name>A0A8J8G8L3_9FLAO</name>
<dbReference type="RefSeq" id="WP_173778561.1">
    <property type="nucleotide sequence ID" value="NZ_JABSNO010000005.1"/>
</dbReference>
<dbReference type="InterPro" id="IPR025992">
    <property type="entry name" value="Haem-bd"/>
</dbReference>
<feature type="domain" description="Haem-binding" evidence="1">
    <location>
        <begin position="9"/>
        <end position="144"/>
    </location>
</feature>
<gene>
    <name evidence="2" type="ORF">HNQ03_001014</name>
</gene>
<accession>A0A8J8G8L3</accession>
<protein>
    <recommendedName>
        <fullName evidence="1">Haem-binding domain-containing protein</fullName>
    </recommendedName>
</protein>
<dbReference type="Proteomes" id="UP000610746">
    <property type="component" value="Unassembled WGS sequence"/>
</dbReference>
<evidence type="ECO:0000313" key="2">
    <source>
        <dbReference type="EMBL" id="NRS91947.1"/>
    </source>
</evidence>